<dbReference type="InterPro" id="IPR009078">
    <property type="entry name" value="Ferritin-like_SF"/>
</dbReference>
<dbReference type="GO" id="GO:0006879">
    <property type="term" value="P:intracellular iron ion homeostasis"/>
    <property type="evidence" value="ECO:0007669"/>
    <property type="project" value="UniProtKB-KW"/>
</dbReference>
<evidence type="ECO:0000256" key="4">
    <source>
        <dbReference type="ARBA" id="ARBA00023002"/>
    </source>
</evidence>
<keyword evidence="4" id="KW-0560">Oxidoreductase</keyword>
<evidence type="ECO:0000256" key="7">
    <source>
        <dbReference type="ARBA" id="ARBA00047990"/>
    </source>
</evidence>
<protein>
    <recommendedName>
        <fullName evidence="9">Ferritin</fullName>
    </recommendedName>
</protein>
<evidence type="ECO:0000313" key="12">
    <source>
        <dbReference type="Proteomes" id="UP001178461"/>
    </source>
</evidence>
<dbReference type="Pfam" id="PF00210">
    <property type="entry name" value="Ferritin"/>
    <property type="match status" value="1"/>
</dbReference>
<dbReference type="AlphaFoldDB" id="A0AA35PDE7"/>
<dbReference type="PROSITE" id="PS50905">
    <property type="entry name" value="FERRITIN_LIKE"/>
    <property type="match status" value="1"/>
</dbReference>
<dbReference type="GO" id="GO:0006826">
    <property type="term" value="P:iron ion transport"/>
    <property type="evidence" value="ECO:0007669"/>
    <property type="project" value="InterPro"/>
</dbReference>
<dbReference type="GO" id="GO:0005737">
    <property type="term" value="C:cytoplasm"/>
    <property type="evidence" value="ECO:0007669"/>
    <property type="project" value="TreeGrafter"/>
</dbReference>
<keyword evidence="3 8" id="KW-0479">Metal-binding</keyword>
<keyword evidence="2 9" id="KW-0409">Iron storage</keyword>
<evidence type="ECO:0000256" key="9">
    <source>
        <dbReference type="RuleBase" id="RU361145"/>
    </source>
</evidence>
<accession>A0AA35PDE7</accession>
<feature type="binding site" evidence="8">
    <location>
        <position position="24"/>
    </location>
    <ligand>
        <name>Fe cation</name>
        <dbReference type="ChEBI" id="CHEBI:24875"/>
        <label>1</label>
    </ligand>
</feature>
<name>A0AA35PDE7_9SAUR</name>
<evidence type="ECO:0000256" key="3">
    <source>
        <dbReference type="ARBA" id="ARBA00022723"/>
    </source>
</evidence>
<dbReference type="InterPro" id="IPR001519">
    <property type="entry name" value="Ferritin"/>
</dbReference>
<proteinExistence type="inferred from homology"/>
<dbReference type="PANTHER" id="PTHR11431">
    <property type="entry name" value="FERRITIN"/>
    <property type="match status" value="1"/>
</dbReference>
<evidence type="ECO:0000256" key="5">
    <source>
        <dbReference type="ARBA" id="ARBA00023004"/>
    </source>
</evidence>
<evidence type="ECO:0000259" key="10">
    <source>
        <dbReference type="PROSITE" id="PS50905"/>
    </source>
</evidence>
<comment type="function">
    <text evidence="9">Stores iron in a soluble, non-toxic, readily available form. Important for iron homeostasis. Iron is taken up in the ferrous form and deposited as ferric hydroxides after oxidation.</text>
</comment>
<dbReference type="FunFam" id="1.20.1260.10:FF:000002">
    <property type="entry name" value="Ferritin, mitochondrial"/>
    <property type="match status" value="1"/>
</dbReference>
<evidence type="ECO:0000313" key="11">
    <source>
        <dbReference type="EMBL" id="CAI5781810.1"/>
    </source>
</evidence>
<evidence type="ECO:0000256" key="2">
    <source>
        <dbReference type="ARBA" id="ARBA00022434"/>
    </source>
</evidence>
<comment type="function">
    <text evidence="6">Stores iron in a soluble, non-toxic, readily available form. Important for iron homeostasis. Has ferroxidase activity. Iron is taken up in the ferrous form and deposited as ferric hydroxides after oxidation.</text>
</comment>
<keyword evidence="5 8" id="KW-0408">Iron</keyword>
<dbReference type="Gene3D" id="1.20.1260.10">
    <property type="match status" value="1"/>
</dbReference>
<sequence>MNSQVQQNYHVDCEAAVNHMVNLELHASYVYLSMSYYFSRDDVALKHVATFLKEESLKKRGYAEMLLKYQNKRGGCIVLHDIQKPEQDEWQSSLEAFQSALRLEGNVNQGLLDLHRLALEKEDPHLCHFLKSQFLEEQVKAIKQLADHLSNLRRLRVPQDGLGEHLFDKLTLGACS</sequence>
<reference evidence="11" key="1">
    <citation type="submission" date="2022-12" db="EMBL/GenBank/DDBJ databases">
        <authorList>
            <person name="Alioto T."/>
            <person name="Alioto T."/>
            <person name="Gomez Garrido J."/>
        </authorList>
    </citation>
    <scope>NUCLEOTIDE SEQUENCE</scope>
</reference>
<evidence type="ECO:0000256" key="1">
    <source>
        <dbReference type="ARBA" id="ARBA00007513"/>
    </source>
</evidence>
<organism evidence="11 12">
    <name type="scientific">Podarcis lilfordi</name>
    <name type="common">Lilford's wall lizard</name>
    <dbReference type="NCBI Taxonomy" id="74358"/>
    <lineage>
        <taxon>Eukaryota</taxon>
        <taxon>Metazoa</taxon>
        <taxon>Chordata</taxon>
        <taxon>Craniata</taxon>
        <taxon>Vertebrata</taxon>
        <taxon>Euteleostomi</taxon>
        <taxon>Lepidosauria</taxon>
        <taxon>Squamata</taxon>
        <taxon>Bifurcata</taxon>
        <taxon>Unidentata</taxon>
        <taxon>Episquamata</taxon>
        <taxon>Laterata</taxon>
        <taxon>Lacertibaenia</taxon>
        <taxon>Lacertidae</taxon>
        <taxon>Podarcis</taxon>
    </lineage>
</organism>
<dbReference type="EMBL" id="OX395133">
    <property type="protein sequence ID" value="CAI5781810.1"/>
    <property type="molecule type" value="Genomic_DNA"/>
</dbReference>
<dbReference type="GO" id="GO:0008199">
    <property type="term" value="F:ferric iron binding"/>
    <property type="evidence" value="ECO:0007669"/>
    <property type="project" value="InterPro"/>
</dbReference>
<keyword evidence="12" id="KW-1185">Reference proteome</keyword>
<comment type="catalytic activity">
    <reaction evidence="7">
        <text>4 Fe(2+) + O2 + 4 H(+) = 4 Fe(3+) + 2 H2O</text>
        <dbReference type="Rhea" id="RHEA:11148"/>
        <dbReference type="ChEBI" id="CHEBI:15377"/>
        <dbReference type="ChEBI" id="CHEBI:15378"/>
        <dbReference type="ChEBI" id="CHEBI:15379"/>
        <dbReference type="ChEBI" id="CHEBI:29033"/>
        <dbReference type="ChEBI" id="CHEBI:29034"/>
        <dbReference type="EC" id="1.16.3.1"/>
    </reaction>
</comment>
<dbReference type="GO" id="GO:0008198">
    <property type="term" value="F:ferrous iron binding"/>
    <property type="evidence" value="ECO:0007669"/>
    <property type="project" value="TreeGrafter"/>
</dbReference>
<dbReference type="InterPro" id="IPR009040">
    <property type="entry name" value="Ferritin-like_diiron"/>
</dbReference>
<dbReference type="InterPro" id="IPR008331">
    <property type="entry name" value="Ferritin_DPS_dom"/>
</dbReference>
<dbReference type="GO" id="GO:0004322">
    <property type="term" value="F:ferroxidase activity"/>
    <property type="evidence" value="ECO:0007669"/>
    <property type="project" value="UniProtKB-EC"/>
</dbReference>
<evidence type="ECO:0000256" key="8">
    <source>
        <dbReference type="PIRSR" id="PIRSR601519-1"/>
    </source>
</evidence>
<gene>
    <name evidence="11" type="ORF">PODLI_1B018026</name>
</gene>
<feature type="binding site" evidence="8">
    <location>
        <position position="138"/>
    </location>
    <ligand>
        <name>Fe cation</name>
        <dbReference type="ChEBI" id="CHEBI:24875"/>
        <label>1</label>
    </ligand>
</feature>
<evidence type="ECO:0000256" key="6">
    <source>
        <dbReference type="ARBA" id="ARBA00025111"/>
    </source>
</evidence>
<dbReference type="SUPFAM" id="SSF47240">
    <property type="entry name" value="Ferritin-like"/>
    <property type="match status" value="1"/>
</dbReference>
<dbReference type="Proteomes" id="UP001178461">
    <property type="component" value="Chromosome 8"/>
</dbReference>
<feature type="domain" description="Ferritin-like diiron" evidence="10">
    <location>
        <begin position="7"/>
        <end position="156"/>
    </location>
</feature>
<dbReference type="InterPro" id="IPR012347">
    <property type="entry name" value="Ferritin-like"/>
</dbReference>
<dbReference type="CDD" id="cd01056">
    <property type="entry name" value="Euk_Ferritin"/>
    <property type="match status" value="1"/>
</dbReference>
<feature type="binding site" evidence="8">
    <location>
        <position position="104"/>
    </location>
    <ligand>
        <name>Fe cation</name>
        <dbReference type="ChEBI" id="CHEBI:24875"/>
        <label>1</label>
    </ligand>
</feature>
<dbReference type="PANTHER" id="PTHR11431:SF54">
    <property type="entry name" value="FERRITIN"/>
    <property type="match status" value="1"/>
</dbReference>
<comment type="similarity">
    <text evidence="1 9">Belongs to the ferritin family.</text>
</comment>